<dbReference type="InterPro" id="IPR006380">
    <property type="entry name" value="SPP-like_dom"/>
</dbReference>
<dbReference type="Pfam" id="PF05116">
    <property type="entry name" value="S6PP"/>
    <property type="match status" value="1"/>
</dbReference>
<protein>
    <submittedName>
        <fullName evidence="3">HAD-IIB family hydrolase</fullName>
    </submittedName>
</protein>
<dbReference type="EMBL" id="CP066776">
    <property type="protein sequence ID" value="QQL45984.1"/>
    <property type="molecule type" value="Genomic_DNA"/>
</dbReference>
<gene>
    <name evidence="3" type="ORF">G3M56_005240</name>
</gene>
<dbReference type="Gene3D" id="3.90.1070.10">
    <property type="match status" value="1"/>
</dbReference>
<keyword evidence="1 3" id="KW-0378">Hydrolase</keyword>
<dbReference type="SFLD" id="SFLDG01141">
    <property type="entry name" value="C2.B.1:_Sucrose_Phosphatase_Li"/>
    <property type="match status" value="1"/>
</dbReference>
<dbReference type="InterPro" id="IPR006379">
    <property type="entry name" value="HAD-SF_hydro_IIB"/>
</dbReference>
<reference evidence="3 4" key="1">
    <citation type="submission" date="2020-12" db="EMBL/GenBank/DDBJ databases">
        <title>Sulforoseuscoccus oceanibium gen. nov., sp. nov., a representative of the phylum Verrucomicrobia with special cytoplasmic membrane, and proposal of Sulforoseuscoccusaceae fam. nov.</title>
        <authorList>
            <person name="Xi F."/>
        </authorList>
    </citation>
    <scope>NUCLEOTIDE SEQUENCE [LARGE SCALE GENOMIC DNA]</scope>
    <source>
        <strain evidence="3 4">T37</strain>
    </source>
</reference>
<dbReference type="InterPro" id="IPR023214">
    <property type="entry name" value="HAD_sf"/>
</dbReference>
<dbReference type="KEGG" id="soa:G3M56_005240"/>
<dbReference type="RefSeq" id="WP_164364173.1">
    <property type="nucleotide sequence ID" value="NZ_CP066776.1"/>
</dbReference>
<sequence>MLLFSTDIDGTVYDGEQSARLFAGFWAELKSERGGYLAYNTGRALDDTLGLIASTPLPEPDFIISGVGTSIYDVRGERLVQGFHDHLNEGWDPELAHRVVEQSVSDGLSRQPDECQSQHKRSWFWHGASASGLSALEQALVGAGLATQVVYSSARDLDVIPARANKANALLFLMRYLNSAVARTLVAGDSGNDAAMLALGEVDSIVVSNAEAALMERLQGHECFVASQPCASGVIEGLKHYLSS</sequence>
<dbReference type="Proteomes" id="UP000475117">
    <property type="component" value="Chromosome"/>
</dbReference>
<evidence type="ECO:0000313" key="4">
    <source>
        <dbReference type="Proteomes" id="UP000475117"/>
    </source>
</evidence>
<dbReference type="SUPFAM" id="SSF56784">
    <property type="entry name" value="HAD-like"/>
    <property type="match status" value="1"/>
</dbReference>
<dbReference type="Gene3D" id="3.40.50.1000">
    <property type="entry name" value="HAD superfamily/HAD-like"/>
    <property type="match status" value="1"/>
</dbReference>
<evidence type="ECO:0000256" key="1">
    <source>
        <dbReference type="ARBA" id="ARBA00022801"/>
    </source>
</evidence>
<dbReference type="SFLD" id="SFLDG01140">
    <property type="entry name" value="C2.B:_Phosphomannomutase_and_P"/>
    <property type="match status" value="1"/>
</dbReference>
<proteinExistence type="predicted"/>
<feature type="domain" description="Sucrose phosphatase-like" evidence="2">
    <location>
        <begin position="2"/>
        <end position="241"/>
    </location>
</feature>
<name>A0A6B3LBE8_9BACT</name>
<dbReference type="SFLD" id="SFLDS00003">
    <property type="entry name" value="Haloacid_Dehalogenase"/>
    <property type="match status" value="1"/>
</dbReference>
<dbReference type="GO" id="GO:0016791">
    <property type="term" value="F:phosphatase activity"/>
    <property type="evidence" value="ECO:0007669"/>
    <property type="project" value="UniProtKB-ARBA"/>
</dbReference>
<dbReference type="PANTHER" id="PTHR46521:SF4">
    <property type="entry name" value="SUCROSE-PHOSPHATASE 2-RELATED"/>
    <property type="match status" value="1"/>
</dbReference>
<evidence type="ECO:0000313" key="3">
    <source>
        <dbReference type="EMBL" id="QQL45984.1"/>
    </source>
</evidence>
<accession>A0A6B3LBE8</accession>
<evidence type="ECO:0000259" key="2">
    <source>
        <dbReference type="Pfam" id="PF05116"/>
    </source>
</evidence>
<keyword evidence="4" id="KW-1185">Reference proteome</keyword>
<dbReference type="PANTHER" id="PTHR46521">
    <property type="entry name" value="SUCROSE-PHOSPHATASE 2-RELATED"/>
    <property type="match status" value="1"/>
</dbReference>
<organism evidence="3 4">
    <name type="scientific">Sulfuriroseicoccus oceanibius</name>
    <dbReference type="NCBI Taxonomy" id="2707525"/>
    <lineage>
        <taxon>Bacteria</taxon>
        <taxon>Pseudomonadati</taxon>
        <taxon>Verrucomicrobiota</taxon>
        <taxon>Verrucomicrobiia</taxon>
        <taxon>Verrucomicrobiales</taxon>
        <taxon>Verrucomicrobiaceae</taxon>
        <taxon>Sulfuriroseicoccus</taxon>
    </lineage>
</organism>
<dbReference type="InterPro" id="IPR051518">
    <property type="entry name" value="Sucrose_Phosphatase"/>
</dbReference>
<dbReference type="NCBIfam" id="TIGR01484">
    <property type="entry name" value="HAD-SF-IIB"/>
    <property type="match status" value="1"/>
</dbReference>
<dbReference type="AlphaFoldDB" id="A0A6B3LBE8"/>
<dbReference type="InterPro" id="IPR036412">
    <property type="entry name" value="HAD-like_sf"/>
</dbReference>